<evidence type="ECO:0000313" key="2">
    <source>
        <dbReference type="Proteomes" id="UP000644147"/>
    </source>
</evidence>
<name>A0ABS1C0D2_9BACT</name>
<organism evidence="1 2">
    <name type="scientific">Adhaeribacter terrigena</name>
    <dbReference type="NCBI Taxonomy" id="2793070"/>
    <lineage>
        <taxon>Bacteria</taxon>
        <taxon>Pseudomonadati</taxon>
        <taxon>Bacteroidota</taxon>
        <taxon>Cytophagia</taxon>
        <taxon>Cytophagales</taxon>
        <taxon>Hymenobacteraceae</taxon>
        <taxon>Adhaeribacter</taxon>
    </lineage>
</organism>
<proteinExistence type="predicted"/>
<evidence type="ECO:0000313" key="1">
    <source>
        <dbReference type="EMBL" id="MBK0402048.1"/>
    </source>
</evidence>
<accession>A0ABS1C0D2</accession>
<sequence>MENSKNPTVSTQTEMASRMMQIIDHFYKGNKRAFAQAIEHKPGALNYFLPGGEGRKGFPGFEVINKTLNVHPDVSAEWLIRGIGKMLDRKDALLAHVAKNGEAIRLKEVEKDRDKWEALFLECQKNLTNLIAKS</sequence>
<gene>
    <name evidence="1" type="ORF">I5M27_03570</name>
</gene>
<evidence type="ECO:0008006" key="3">
    <source>
        <dbReference type="Google" id="ProtNLM"/>
    </source>
</evidence>
<comment type="caution">
    <text evidence="1">The sequence shown here is derived from an EMBL/GenBank/DDBJ whole genome shotgun (WGS) entry which is preliminary data.</text>
</comment>
<dbReference type="EMBL" id="JAEHFX010000001">
    <property type="protein sequence ID" value="MBK0402048.1"/>
    <property type="molecule type" value="Genomic_DNA"/>
</dbReference>
<protein>
    <recommendedName>
        <fullName evidence="3">XRE family transcriptional regulator</fullName>
    </recommendedName>
</protein>
<dbReference type="Proteomes" id="UP000644147">
    <property type="component" value="Unassembled WGS sequence"/>
</dbReference>
<dbReference type="RefSeq" id="WP_200504642.1">
    <property type="nucleotide sequence ID" value="NZ_JAEHFX010000001.1"/>
</dbReference>
<reference evidence="1 2" key="1">
    <citation type="submission" date="2020-12" db="EMBL/GenBank/DDBJ databases">
        <title>Bacterial novel species Adhaeribacter sp. BT258 isolated from soil.</title>
        <authorList>
            <person name="Jung H.-Y."/>
        </authorList>
    </citation>
    <scope>NUCLEOTIDE SEQUENCE [LARGE SCALE GENOMIC DNA]</scope>
    <source>
        <strain evidence="1 2">BT258</strain>
    </source>
</reference>
<keyword evidence="2" id="KW-1185">Reference proteome</keyword>